<dbReference type="EMBL" id="LFNT01000038">
    <property type="protein sequence ID" value="KMS71287.1"/>
    <property type="molecule type" value="Genomic_DNA"/>
</dbReference>
<accession>A0A0J7Z711</accession>
<feature type="transmembrane region" description="Helical" evidence="8">
    <location>
        <begin position="118"/>
        <end position="137"/>
    </location>
</feature>
<dbReference type="GO" id="GO:0005886">
    <property type="term" value="C:plasma membrane"/>
    <property type="evidence" value="ECO:0007669"/>
    <property type="project" value="UniProtKB-SubCell"/>
</dbReference>
<dbReference type="InterPro" id="IPR000715">
    <property type="entry name" value="Glycosyl_transferase_4"/>
</dbReference>
<dbReference type="AlphaFoldDB" id="A0A0J7Z711"/>
<keyword evidence="4 8" id="KW-0812">Transmembrane</keyword>
<name>A0A0J7Z711_STRVR</name>
<dbReference type="GO" id="GO:0016780">
    <property type="term" value="F:phosphotransferase activity, for other substituted phosphate groups"/>
    <property type="evidence" value="ECO:0007669"/>
    <property type="project" value="InterPro"/>
</dbReference>
<comment type="subcellular location">
    <subcellularLocation>
        <location evidence="1">Cell membrane</location>
        <topology evidence="1">Multi-pass membrane protein</topology>
    </subcellularLocation>
</comment>
<feature type="transmembrane region" description="Helical" evidence="8">
    <location>
        <begin position="167"/>
        <end position="184"/>
    </location>
</feature>
<dbReference type="Proteomes" id="UP000037432">
    <property type="component" value="Unassembled WGS sequence"/>
</dbReference>
<feature type="transmembrane region" description="Helical" evidence="8">
    <location>
        <begin position="222"/>
        <end position="242"/>
    </location>
</feature>
<keyword evidence="6 8" id="KW-0472">Membrane</keyword>
<dbReference type="PATRIC" id="fig|1938.3.peg.5228"/>
<keyword evidence="2" id="KW-1003">Cell membrane</keyword>
<dbReference type="PANTHER" id="PTHR22926:SF3">
    <property type="entry name" value="UNDECAPRENYL-PHOSPHATE ALPHA-N-ACETYLGLUCOSAMINYL 1-PHOSPHATE TRANSFERASE"/>
    <property type="match status" value="1"/>
</dbReference>
<feature type="transmembrane region" description="Helical" evidence="8">
    <location>
        <begin position="300"/>
        <end position="317"/>
    </location>
</feature>
<dbReference type="OrthoDB" id="5178981at2"/>
<dbReference type="GO" id="GO:0071555">
    <property type="term" value="P:cell wall organization"/>
    <property type="evidence" value="ECO:0007669"/>
    <property type="project" value="TreeGrafter"/>
</dbReference>
<evidence type="ECO:0000256" key="8">
    <source>
        <dbReference type="SAM" id="Phobius"/>
    </source>
</evidence>
<dbReference type="PANTHER" id="PTHR22926">
    <property type="entry name" value="PHOSPHO-N-ACETYLMURAMOYL-PENTAPEPTIDE-TRANSFERASE"/>
    <property type="match status" value="1"/>
</dbReference>
<comment type="caution">
    <text evidence="9">The sequence shown here is derived from an EMBL/GenBank/DDBJ whole genome shotgun (WGS) entry which is preliminary data.</text>
</comment>
<dbReference type="CDD" id="cd06853">
    <property type="entry name" value="GT_WecA_like"/>
    <property type="match status" value="1"/>
</dbReference>
<reference evidence="9 10" key="1">
    <citation type="submission" date="2015-06" db="EMBL/GenBank/DDBJ databases">
        <authorList>
            <person name="Ju K.-S."/>
            <person name="Doroghazi J.R."/>
            <person name="Metcalf W.W."/>
        </authorList>
    </citation>
    <scope>NUCLEOTIDE SEQUENCE [LARGE SCALE GENOMIC DNA]</scope>
    <source>
        <strain evidence="9 10">NRRL 3414</strain>
    </source>
</reference>
<feature type="region of interest" description="Disordered" evidence="7">
    <location>
        <begin position="330"/>
        <end position="354"/>
    </location>
</feature>
<keyword evidence="3 9" id="KW-0808">Transferase</keyword>
<evidence type="ECO:0000313" key="10">
    <source>
        <dbReference type="Proteomes" id="UP000037432"/>
    </source>
</evidence>
<keyword evidence="5 8" id="KW-1133">Transmembrane helix</keyword>
<feature type="transmembrane region" description="Helical" evidence="8">
    <location>
        <begin position="95"/>
        <end position="112"/>
    </location>
</feature>
<evidence type="ECO:0000256" key="7">
    <source>
        <dbReference type="SAM" id="MobiDB-lite"/>
    </source>
</evidence>
<proteinExistence type="predicted"/>
<dbReference type="GO" id="GO:0009103">
    <property type="term" value="P:lipopolysaccharide biosynthetic process"/>
    <property type="evidence" value="ECO:0007669"/>
    <property type="project" value="TreeGrafter"/>
</dbReference>
<feature type="transmembrane region" description="Helical" evidence="8">
    <location>
        <begin position="191"/>
        <end position="210"/>
    </location>
</feature>
<evidence type="ECO:0000256" key="4">
    <source>
        <dbReference type="ARBA" id="ARBA00022692"/>
    </source>
</evidence>
<feature type="transmembrane region" description="Helical" evidence="8">
    <location>
        <begin position="142"/>
        <end position="161"/>
    </location>
</feature>
<feature type="transmembrane region" description="Helical" evidence="8">
    <location>
        <begin position="39"/>
        <end position="59"/>
    </location>
</feature>
<evidence type="ECO:0000256" key="1">
    <source>
        <dbReference type="ARBA" id="ARBA00004651"/>
    </source>
</evidence>
<evidence type="ECO:0000313" key="9">
    <source>
        <dbReference type="EMBL" id="KMS71287.1"/>
    </source>
</evidence>
<sequence length="354" mass="36237">MLYGIAAATTALLLAAFLAALLRLPALRFGILDRRRQRPLPLLGGVAVALVTCLVAAAGEWTRFAPLGSEMGRLLIAAGAVAVLGLVADLRRVKARFLVGGTAVAAACVVPYDDTGFLLGVPAVGWIVLVAVGFKALDHADALVGTVGVVTAFGVGVCAAAEVMDELAVLLSVLAAALTGFLMQNWHPARIGLGACGSLFVGFVLASSAVMTRAGHDPVSSVGVLGSLTALATADLVLVALSRRLAGRPLLRRGPDHVAHRLRRLGLTPQGVTVLLGAGAFATVLVGVLVHLGWAARSGVLWVGGSVLVAVFALLHIKPYGPRRQPSFPVGGAVRPPAQVSSSQVSGRLRVRNG</sequence>
<dbReference type="Pfam" id="PF00953">
    <property type="entry name" value="Glycos_transf_4"/>
    <property type="match status" value="1"/>
</dbReference>
<dbReference type="RefSeq" id="WP_048584190.1">
    <property type="nucleotide sequence ID" value="NZ_LFNT01000038.1"/>
</dbReference>
<feature type="transmembrane region" description="Helical" evidence="8">
    <location>
        <begin position="271"/>
        <end position="294"/>
    </location>
</feature>
<gene>
    <name evidence="9" type="ORF">ACM01_28225</name>
</gene>
<feature type="transmembrane region" description="Helical" evidence="8">
    <location>
        <begin position="6"/>
        <end position="27"/>
    </location>
</feature>
<evidence type="ECO:0000256" key="3">
    <source>
        <dbReference type="ARBA" id="ARBA00022679"/>
    </source>
</evidence>
<evidence type="ECO:0000256" key="5">
    <source>
        <dbReference type="ARBA" id="ARBA00022989"/>
    </source>
</evidence>
<evidence type="ECO:0000256" key="6">
    <source>
        <dbReference type="ARBA" id="ARBA00023136"/>
    </source>
</evidence>
<protein>
    <submittedName>
        <fullName evidence="9">Glycosyl transferase</fullName>
    </submittedName>
</protein>
<organism evidence="9 10">
    <name type="scientific">Streptomyces viridochromogenes</name>
    <dbReference type="NCBI Taxonomy" id="1938"/>
    <lineage>
        <taxon>Bacteria</taxon>
        <taxon>Bacillati</taxon>
        <taxon>Actinomycetota</taxon>
        <taxon>Actinomycetes</taxon>
        <taxon>Kitasatosporales</taxon>
        <taxon>Streptomycetaceae</taxon>
        <taxon>Streptomyces</taxon>
    </lineage>
</organism>
<feature type="transmembrane region" description="Helical" evidence="8">
    <location>
        <begin position="71"/>
        <end position="88"/>
    </location>
</feature>
<dbReference type="GO" id="GO:0044038">
    <property type="term" value="P:cell wall macromolecule biosynthetic process"/>
    <property type="evidence" value="ECO:0007669"/>
    <property type="project" value="TreeGrafter"/>
</dbReference>
<evidence type="ECO:0000256" key="2">
    <source>
        <dbReference type="ARBA" id="ARBA00022475"/>
    </source>
</evidence>